<evidence type="ECO:0000256" key="1">
    <source>
        <dbReference type="ARBA" id="ARBA00007637"/>
    </source>
</evidence>
<protein>
    <submittedName>
        <fullName evidence="3">UDP-glucose 4-epimerase</fullName>
        <ecNumber evidence="3">5.1.3.2</ecNumber>
    </submittedName>
</protein>
<reference evidence="3" key="1">
    <citation type="submission" date="2022-01" db="EMBL/GenBank/DDBJ databases">
        <authorList>
            <person name="Criscuolo A."/>
        </authorList>
    </citation>
    <scope>NUCLEOTIDE SEQUENCE</scope>
    <source>
        <strain evidence="3">CIP111893</strain>
    </source>
</reference>
<gene>
    <name evidence="3" type="ORF">PAECIP111893_02475</name>
</gene>
<dbReference type="InterPro" id="IPR036291">
    <property type="entry name" value="NAD(P)-bd_dom_sf"/>
</dbReference>
<dbReference type="Gene3D" id="3.90.25.10">
    <property type="entry name" value="UDP-galactose 4-epimerase, domain 1"/>
    <property type="match status" value="1"/>
</dbReference>
<dbReference type="Gene3D" id="3.40.50.720">
    <property type="entry name" value="NAD(P)-binding Rossmann-like Domain"/>
    <property type="match status" value="1"/>
</dbReference>
<dbReference type="GO" id="GO:0003978">
    <property type="term" value="F:UDP-glucose 4-epimerase activity"/>
    <property type="evidence" value="ECO:0007669"/>
    <property type="project" value="UniProtKB-EC"/>
</dbReference>
<evidence type="ECO:0000313" key="3">
    <source>
        <dbReference type="EMBL" id="CAH1206227.1"/>
    </source>
</evidence>
<feature type="domain" description="NAD-dependent epimerase/dehydratase" evidence="2">
    <location>
        <begin position="3"/>
        <end position="233"/>
    </location>
</feature>
<keyword evidence="3" id="KW-0413">Isomerase</keyword>
<accession>A0ABM9C9G7</accession>
<dbReference type="PANTHER" id="PTHR43000">
    <property type="entry name" value="DTDP-D-GLUCOSE 4,6-DEHYDRATASE-RELATED"/>
    <property type="match status" value="1"/>
</dbReference>
<dbReference type="RefSeq" id="WP_236342667.1">
    <property type="nucleotide sequence ID" value="NZ_CAKMMF010000012.1"/>
</dbReference>
<proteinExistence type="inferred from homology"/>
<comment type="similarity">
    <text evidence="1">Belongs to the NAD(P)-dependent epimerase/dehydratase family.</text>
</comment>
<name>A0ABM9C9G7_9BACL</name>
<dbReference type="EC" id="5.1.3.2" evidence="3"/>
<evidence type="ECO:0000313" key="4">
    <source>
        <dbReference type="Proteomes" id="UP000838686"/>
    </source>
</evidence>
<dbReference type="InterPro" id="IPR001509">
    <property type="entry name" value="Epimerase_deHydtase"/>
</dbReference>
<dbReference type="SUPFAM" id="SSF51735">
    <property type="entry name" value="NAD(P)-binding Rossmann-fold domains"/>
    <property type="match status" value="1"/>
</dbReference>
<sequence length="312" mass="33309">MKIVVTGGAGFIGSRLAVALIGDGHQVVVVDDLSTGCRGSVPAGARFMLMNASDPEMSAFLAAERPKIVYHLAAQADLGRSLLDPSADVTTNVIGTLRVLEGCRRSSAKFILASTAAVFGNAKRFLLSEDTPESPVTPYGLSKRSAERYTVWFWRIYGVPYTILRFANVYGPGQKSTGEGSAVAVFLERMARGLPLIIHGDGSQIRDFVHVDDVVRACVLAAGKGSGETIHIGSGDSRSIAEVAEELARLHAGSLEIRYGDSRPADAARSVFVNDKAALILGWTPHIRFEDGLRSAYDDAFSLDKGADRAQP</sequence>
<keyword evidence="4" id="KW-1185">Reference proteome</keyword>
<comment type="caution">
    <text evidence="3">The sequence shown here is derived from an EMBL/GenBank/DDBJ whole genome shotgun (WGS) entry which is preliminary data.</text>
</comment>
<dbReference type="EMBL" id="CAKMMF010000012">
    <property type="protein sequence ID" value="CAH1206227.1"/>
    <property type="molecule type" value="Genomic_DNA"/>
</dbReference>
<evidence type="ECO:0000259" key="2">
    <source>
        <dbReference type="Pfam" id="PF01370"/>
    </source>
</evidence>
<organism evidence="3 4">
    <name type="scientific">Paenibacillus plantiphilus</name>
    <dbReference type="NCBI Taxonomy" id="2905650"/>
    <lineage>
        <taxon>Bacteria</taxon>
        <taxon>Bacillati</taxon>
        <taxon>Bacillota</taxon>
        <taxon>Bacilli</taxon>
        <taxon>Bacillales</taxon>
        <taxon>Paenibacillaceae</taxon>
        <taxon>Paenibacillus</taxon>
    </lineage>
</organism>
<dbReference type="Proteomes" id="UP000838686">
    <property type="component" value="Unassembled WGS sequence"/>
</dbReference>
<dbReference type="Pfam" id="PF01370">
    <property type="entry name" value="Epimerase"/>
    <property type="match status" value="1"/>
</dbReference>